<proteinExistence type="predicted"/>
<dbReference type="PROSITE" id="PS51257">
    <property type="entry name" value="PROKAR_LIPOPROTEIN"/>
    <property type="match status" value="1"/>
</dbReference>
<evidence type="ECO:0000313" key="2">
    <source>
        <dbReference type="Proteomes" id="UP000268879"/>
    </source>
</evidence>
<dbReference type="OrthoDB" id="6896077at2"/>
<dbReference type="AlphaFoldDB" id="A0A410SG41"/>
<protein>
    <submittedName>
        <fullName evidence="1">Protein of uncharacterized function (DUF2846)</fullName>
    </submittedName>
</protein>
<sequence length="158" mass="17242">MKLSKLLTAVFTASILAACTLSNEKWSNFDNQSANVNPQENHAGLVFFRTDAGSNSIAVNIKVNGEYLSSLQVGGFTKTEICAKPTTIEAYYVEMKPGTNLNVNLAKQSIRYFAIDTSNTSNPQIIEVDTTSAQKILKQLKHQAHTISRINNATCLGN</sequence>
<dbReference type="EMBL" id="LR134481">
    <property type="protein sequence ID" value="VEI29248.1"/>
    <property type="molecule type" value="Genomic_DNA"/>
</dbReference>
<evidence type="ECO:0000313" key="1">
    <source>
        <dbReference type="EMBL" id="VEI29248.1"/>
    </source>
</evidence>
<organism evidence="1 2">
    <name type="scientific">Haemophilus parainfluenzae</name>
    <dbReference type="NCBI Taxonomy" id="729"/>
    <lineage>
        <taxon>Bacteria</taxon>
        <taxon>Pseudomonadati</taxon>
        <taxon>Pseudomonadota</taxon>
        <taxon>Gammaproteobacteria</taxon>
        <taxon>Pasteurellales</taxon>
        <taxon>Pasteurellaceae</taxon>
        <taxon>Haemophilus</taxon>
    </lineage>
</organism>
<name>A0A410SG41_HAEPA</name>
<dbReference type="Proteomes" id="UP000268879">
    <property type="component" value="Chromosome"/>
</dbReference>
<reference evidence="1 2" key="1">
    <citation type="submission" date="2018-12" db="EMBL/GenBank/DDBJ databases">
        <authorList>
            <consortium name="Pathogen Informatics"/>
        </authorList>
    </citation>
    <scope>NUCLEOTIDE SEQUENCE [LARGE SCALE GENOMIC DNA]</scope>
    <source>
        <strain evidence="1 2">NCTC10665</strain>
    </source>
</reference>
<accession>A0A410SG41</accession>
<dbReference type="RefSeq" id="WP_049355847.1">
    <property type="nucleotide sequence ID" value="NZ_CP035368.2"/>
</dbReference>
<gene>
    <name evidence="1" type="ORF">NCTC10665_00140</name>
</gene>